<protein>
    <submittedName>
        <fullName evidence="1">Uncharacterized protein</fullName>
    </submittedName>
</protein>
<organism evidence="1 2">
    <name type="scientific">Aspergillus costaricaensis CBS 115574</name>
    <dbReference type="NCBI Taxonomy" id="1448317"/>
    <lineage>
        <taxon>Eukaryota</taxon>
        <taxon>Fungi</taxon>
        <taxon>Dikarya</taxon>
        <taxon>Ascomycota</taxon>
        <taxon>Pezizomycotina</taxon>
        <taxon>Eurotiomycetes</taxon>
        <taxon>Eurotiomycetidae</taxon>
        <taxon>Eurotiales</taxon>
        <taxon>Aspergillaceae</taxon>
        <taxon>Aspergillus</taxon>
        <taxon>Aspergillus subgen. Circumdati</taxon>
    </lineage>
</organism>
<accession>A0ACD1IBZ7</accession>
<keyword evidence="2" id="KW-1185">Reference proteome</keyword>
<evidence type="ECO:0000313" key="1">
    <source>
        <dbReference type="EMBL" id="RAK87816.1"/>
    </source>
</evidence>
<sequence>MGLYIRKSVFDPSCGHILAFPVCKFLHLVRQKEGLYGEGKDLSAARHASALSVFGSGDVLEKKISSRSFDTREEKGNAKGREFDYMIRPFIPCVALCLITLLKPVVVDIPRDHPSSPSWIESALRLCLSHPFDSGTVGAREEERGHICHVGQALTTTPLISQPWAIGRPCTTFYILFVYGVLFSRYFTPSSGGGVCKTRASGLGSGTNRQRQEMELPPSFQGSGSASPILVRASTVATIVEHNLIMISILIRRCLQEQGIDGNSV</sequence>
<reference evidence="1" key="1">
    <citation type="submission" date="2018-02" db="EMBL/GenBank/DDBJ databases">
        <title>The genomes of Aspergillus section Nigri reveals drivers in fungal speciation.</title>
        <authorList>
            <consortium name="DOE Joint Genome Institute"/>
            <person name="Vesth T.C."/>
            <person name="Nybo J."/>
            <person name="Theobald S."/>
            <person name="Brandl J."/>
            <person name="Frisvad J.C."/>
            <person name="Nielsen K.F."/>
            <person name="Lyhne E.K."/>
            <person name="Kogle M.E."/>
            <person name="Kuo A."/>
            <person name="Riley R."/>
            <person name="Clum A."/>
            <person name="Nolan M."/>
            <person name="Lipzen A."/>
            <person name="Salamov A."/>
            <person name="Henrissat B."/>
            <person name="Wiebenga A."/>
            <person name="De vries R.P."/>
            <person name="Grigoriev I.V."/>
            <person name="Mortensen U.H."/>
            <person name="Andersen M.R."/>
            <person name="Baker S.E."/>
        </authorList>
    </citation>
    <scope>NUCLEOTIDE SEQUENCE</scope>
    <source>
        <strain evidence="1">CBS 115574</strain>
    </source>
</reference>
<gene>
    <name evidence="1" type="ORF">BO79DRAFT_229309</name>
</gene>
<proteinExistence type="predicted"/>
<evidence type="ECO:0000313" key="2">
    <source>
        <dbReference type="Proteomes" id="UP000249748"/>
    </source>
</evidence>
<name>A0ACD1IBZ7_9EURO</name>
<dbReference type="EMBL" id="KZ824553">
    <property type="protein sequence ID" value="RAK87816.1"/>
    <property type="molecule type" value="Genomic_DNA"/>
</dbReference>
<dbReference type="Proteomes" id="UP000249748">
    <property type="component" value="Unassembled WGS sequence"/>
</dbReference>